<reference evidence="1" key="2">
    <citation type="submission" date="2025-09" db="UniProtKB">
        <authorList>
            <consortium name="Ensembl"/>
        </authorList>
    </citation>
    <scope>IDENTIFICATION</scope>
</reference>
<dbReference type="Proteomes" id="UP000694416">
    <property type="component" value="Unplaced"/>
</dbReference>
<dbReference type="Ensembl" id="ENSPTET00000000569.1">
    <property type="protein sequence ID" value="ENSPTEP00000000375.1"/>
    <property type="gene ID" value="ENSPTEG00000000466.1"/>
</dbReference>
<organism evidence="1 2">
    <name type="scientific">Piliocolobus tephrosceles</name>
    <name type="common">Ugandan red Colobus</name>
    <dbReference type="NCBI Taxonomy" id="591936"/>
    <lineage>
        <taxon>Eukaryota</taxon>
        <taxon>Metazoa</taxon>
        <taxon>Chordata</taxon>
        <taxon>Craniata</taxon>
        <taxon>Vertebrata</taxon>
        <taxon>Euteleostomi</taxon>
        <taxon>Mammalia</taxon>
        <taxon>Eutheria</taxon>
        <taxon>Euarchontoglires</taxon>
        <taxon>Primates</taxon>
        <taxon>Haplorrhini</taxon>
        <taxon>Catarrhini</taxon>
        <taxon>Cercopithecidae</taxon>
        <taxon>Colobinae</taxon>
        <taxon>Piliocolobus</taxon>
    </lineage>
</organism>
<accession>A0A8C9GD17</accession>
<keyword evidence="2" id="KW-1185">Reference proteome</keyword>
<evidence type="ECO:0000313" key="2">
    <source>
        <dbReference type="Proteomes" id="UP000694416"/>
    </source>
</evidence>
<evidence type="ECO:0000313" key="1">
    <source>
        <dbReference type="Ensembl" id="ENSPTEP00000000375.1"/>
    </source>
</evidence>
<protein>
    <submittedName>
        <fullName evidence="1">Uncharacterized protein</fullName>
    </submittedName>
</protein>
<proteinExistence type="predicted"/>
<dbReference type="AlphaFoldDB" id="A0A8C9GD17"/>
<reference evidence="1" key="1">
    <citation type="submission" date="2025-08" db="UniProtKB">
        <authorList>
            <consortium name="Ensembl"/>
        </authorList>
    </citation>
    <scope>IDENTIFICATION</scope>
</reference>
<name>A0A8C9GD17_9PRIM</name>
<sequence length="64" mass="7538">MVPSRNGIILNLHFYKNWQWPIATWFTQPSRKNHKRWPGPLISLLIQEGETSPLSPCRPMYNSC</sequence>